<evidence type="ECO:0000313" key="2">
    <source>
        <dbReference type="EMBL" id="SLM15625.1"/>
    </source>
</evidence>
<keyword evidence="1" id="KW-0472">Membrane</keyword>
<dbReference type="AlphaFoldDB" id="A0A3P3XLL6"/>
<protein>
    <submittedName>
        <fullName evidence="2">Uncharacterized protein</fullName>
    </submittedName>
</protein>
<keyword evidence="1" id="KW-0812">Transmembrane</keyword>
<accession>A0A3P3XLL6</accession>
<dbReference type="EMBL" id="FWDM01000037">
    <property type="protein sequence ID" value="SLM15625.1"/>
    <property type="molecule type" value="Genomic_DNA"/>
</dbReference>
<proteinExistence type="predicted"/>
<keyword evidence="1" id="KW-1133">Transmembrane helix</keyword>
<name>A0A3P3XLL6_9SPIR</name>
<evidence type="ECO:0000256" key="1">
    <source>
        <dbReference type="SAM" id="Phobius"/>
    </source>
</evidence>
<sequence length="82" mass="8624">MLDVVLGVGVALDDLKRLAFGHFLSLLCYWQGMALGAVLFLQGRLVLLFDPGVEVCDAEEDAGADAHVGDSAVTGFPVDVGF</sequence>
<feature type="transmembrane region" description="Helical" evidence="1">
    <location>
        <begin position="20"/>
        <end position="41"/>
    </location>
</feature>
<reference evidence="2" key="1">
    <citation type="submission" date="2017-02" db="EMBL/GenBank/DDBJ databases">
        <authorList>
            <person name="Regsiter A."/>
            <person name="William W."/>
        </authorList>
    </citation>
    <scope>NUCLEOTIDE SEQUENCE</scope>
    <source>
        <strain evidence="2">Bib</strain>
    </source>
</reference>
<gene>
    <name evidence="2" type="ORF">SPIROBIBN47_50093</name>
</gene>
<organism evidence="2">
    <name type="scientific">uncultured spirochete</name>
    <dbReference type="NCBI Taxonomy" id="156406"/>
    <lineage>
        <taxon>Bacteria</taxon>
        <taxon>Pseudomonadati</taxon>
        <taxon>Spirochaetota</taxon>
        <taxon>Spirochaetia</taxon>
        <taxon>Spirochaetales</taxon>
        <taxon>environmental samples</taxon>
    </lineage>
</organism>